<evidence type="ECO:0000256" key="8">
    <source>
        <dbReference type="ARBA" id="ARBA00023017"/>
    </source>
</evidence>
<evidence type="ECO:0000256" key="13">
    <source>
        <dbReference type="ARBA" id="ARBA00023273"/>
    </source>
</evidence>
<accession>A0A819ACV1</accession>
<feature type="coiled-coil region" evidence="14">
    <location>
        <begin position="3440"/>
        <end position="3474"/>
    </location>
</feature>
<protein>
    <submittedName>
        <fullName evidence="17">Uncharacterized protein</fullName>
    </submittedName>
</protein>
<dbReference type="GO" id="GO:0005524">
    <property type="term" value="F:ATP binding"/>
    <property type="evidence" value="ECO:0007669"/>
    <property type="project" value="UniProtKB-KW"/>
</dbReference>
<evidence type="ECO:0000313" key="17">
    <source>
        <dbReference type="EMBL" id="CAF3785681.1"/>
    </source>
</evidence>
<dbReference type="EMBL" id="CAJOBF010000263">
    <property type="protein sequence ID" value="CAF3785681.1"/>
    <property type="molecule type" value="Genomic_DNA"/>
</dbReference>
<dbReference type="InterPro" id="IPR041589">
    <property type="entry name" value="DNAH3_AAA_lid_1"/>
</dbReference>
<dbReference type="FunFam" id="1.20.140.100:FF:000003">
    <property type="entry name" value="Dynein, axonemal, heavy chain 5"/>
    <property type="match status" value="1"/>
</dbReference>
<dbReference type="FunFam" id="3.20.180.20:FF:000001">
    <property type="entry name" value="Dynein axonemal heavy chain 5"/>
    <property type="match status" value="1"/>
</dbReference>
<evidence type="ECO:0000313" key="18">
    <source>
        <dbReference type="Proteomes" id="UP000663842"/>
    </source>
</evidence>
<dbReference type="FunFam" id="3.40.50.300:FF:000044">
    <property type="entry name" value="Dynein heavy chain 5, axonemal"/>
    <property type="match status" value="1"/>
</dbReference>
<dbReference type="Gene3D" id="1.20.920.30">
    <property type="match status" value="1"/>
</dbReference>
<keyword evidence="7" id="KW-0067">ATP-binding</keyword>
<dbReference type="InterPro" id="IPR026983">
    <property type="entry name" value="DHC"/>
</dbReference>
<dbReference type="Gene3D" id="1.20.140.100">
    <property type="entry name" value="Dynein heavy chain, N-terminal domain 2"/>
    <property type="match status" value="1"/>
</dbReference>
<dbReference type="GO" id="GO:0007018">
    <property type="term" value="P:microtubule-based movement"/>
    <property type="evidence" value="ECO:0007669"/>
    <property type="project" value="InterPro"/>
</dbReference>
<dbReference type="Gene3D" id="1.10.472.130">
    <property type="match status" value="1"/>
</dbReference>
<keyword evidence="13" id="KW-0966">Cell projection</keyword>
<dbReference type="Proteomes" id="UP000663842">
    <property type="component" value="Unassembled WGS sequence"/>
</dbReference>
<gene>
    <name evidence="17" type="ORF">UXM345_LOCUS3928</name>
</gene>
<evidence type="ECO:0000256" key="7">
    <source>
        <dbReference type="ARBA" id="ARBA00022840"/>
    </source>
</evidence>
<dbReference type="InterPro" id="IPR043157">
    <property type="entry name" value="Dynein_AAA1S"/>
</dbReference>
<evidence type="ECO:0000256" key="12">
    <source>
        <dbReference type="ARBA" id="ARBA00023212"/>
    </source>
</evidence>
<evidence type="ECO:0000256" key="3">
    <source>
        <dbReference type="ARBA" id="ARBA00022490"/>
    </source>
</evidence>
<comment type="similarity">
    <text evidence="2">Belongs to the dynein heavy chain family.</text>
</comment>
<dbReference type="FunFam" id="3.40.50.300:FF:001810">
    <property type="entry name" value="Cytoplasmic dynein 2 heavy chain 1"/>
    <property type="match status" value="1"/>
</dbReference>
<keyword evidence="10" id="KW-0969">Cilium</keyword>
<keyword evidence="5" id="KW-0677">Repeat</keyword>
<dbReference type="Pfam" id="PF17857">
    <property type="entry name" value="AAA_lid_1"/>
    <property type="match status" value="1"/>
</dbReference>
<evidence type="ECO:0000259" key="16">
    <source>
        <dbReference type="SMART" id="SM00457"/>
    </source>
</evidence>
<dbReference type="FunFam" id="3.40.50.300:FF:001080">
    <property type="entry name" value="Dynein, axonemal, heavy chain 5"/>
    <property type="match status" value="1"/>
</dbReference>
<name>A0A819ACV1_9BILA</name>
<evidence type="ECO:0000256" key="14">
    <source>
        <dbReference type="SAM" id="Coils"/>
    </source>
</evidence>
<dbReference type="InterPro" id="IPR013602">
    <property type="entry name" value="Dynein_heavy_linker"/>
</dbReference>
<keyword evidence="3" id="KW-0963">Cytoplasm</keyword>
<keyword evidence="12" id="KW-0206">Cytoskeleton</keyword>
<dbReference type="Pfam" id="PF12775">
    <property type="entry name" value="AAA_7"/>
    <property type="match status" value="1"/>
</dbReference>
<keyword evidence="8" id="KW-0243">Dynein</keyword>
<dbReference type="Pfam" id="PF12780">
    <property type="entry name" value="AAA_8"/>
    <property type="match status" value="1"/>
</dbReference>
<dbReference type="InterPro" id="IPR042222">
    <property type="entry name" value="Dynein_2_N"/>
</dbReference>
<dbReference type="FunFam" id="3.40.50.300:FF:001221">
    <property type="entry name" value="Axonemal dynein heavy chain 8"/>
    <property type="match status" value="1"/>
</dbReference>
<dbReference type="GO" id="GO:0005858">
    <property type="term" value="C:axonemal dynein complex"/>
    <property type="evidence" value="ECO:0007669"/>
    <property type="project" value="TreeGrafter"/>
</dbReference>
<dbReference type="Pfam" id="PF01823">
    <property type="entry name" value="MACPF"/>
    <property type="match status" value="1"/>
</dbReference>
<organism evidence="17 18">
    <name type="scientific">Rotaria magnacalcarata</name>
    <dbReference type="NCBI Taxonomy" id="392030"/>
    <lineage>
        <taxon>Eukaryota</taxon>
        <taxon>Metazoa</taxon>
        <taxon>Spiralia</taxon>
        <taxon>Gnathifera</taxon>
        <taxon>Rotifera</taxon>
        <taxon>Eurotatoria</taxon>
        <taxon>Bdelloidea</taxon>
        <taxon>Philodinida</taxon>
        <taxon>Philodinidae</taxon>
        <taxon>Rotaria</taxon>
    </lineage>
</organism>
<reference evidence="17" key="1">
    <citation type="submission" date="2021-02" db="EMBL/GenBank/DDBJ databases">
        <authorList>
            <person name="Nowell W R."/>
        </authorList>
    </citation>
    <scope>NUCLEOTIDE SEQUENCE</scope>
</reference>
<dbReference type="InterPro" id="IPR041466">
    <property type="entry name" value="Dynein_AAA5_ext"/>
</dbReference>
<sequence>MIKRDTSDFQIPEEAQQELCPFVGTEGMRCFNDKPVRTSGRNMNLGSENLPVGVGITLDRSTGRLLAPAVQLTHSHDGSRVWTDGHSGTMFNLFNEARIGSPNRETAAYDVLGIRVYHNASQLDAAWRKTFAEGSVRGGELARAPDMLDYYDKYFAQQDTFVLSQRAIGLYTLALNVSSIQLNKFARRAISKLTPRFNRQLYEDFLNAWGTHIITKSLIGGMVEERAKVKQCLSFLGDDSMTRCIPFSDRSSIASDCSYYTNRSRVISKRRLGGNIERNNENDWKRTLAAGPALLQILDMVPWYDFVDDEAMKENLRTAIRYRLQVADAARTEAVRHINARSSPWYPAFSPTLTVRPNTCLPHNDAELYPPECRMPDEIQTGSRQRFTGGVHTTRPPDDREICNSLVATPLPLTCIVNQFNCRPTSNTDFKVKYERDDSTGYIRVAVYNITRISIGISYRNAWRGFRHTLVVRVKNLVLDIPTPNVGPYIQEGCSATTVPECGNIPVGREIQETLNTLLNTIVLINSCSEFYSKPEKIASLLVSINNQMVICCKDYLTNKHTIDIRTLDRDELLKRIDYIQSLYRTYRDLFLKTKQKIENHYLNKTNDYLSESHLLGQFSFLSQRLSRLREIIESFEIYSLLSKSRLDGFEQITSIYNKIQTEFLTFKFNLFDPNDTQFDLFYNQLNHTLCDIDQKLYQILDKDLHRILHSPSHHSFNALKLLARYENLHIKFFDSTEFLIDIIQWYEKEELEKVKIIYNQCRTTPTIERDHPPTIGRILWARRMYKRIRMAYVEFMKRVELKDNLIMKKITENFLMIANEFSIYELLYHQHWYNTLSDVVNLMCNPLLVRQNLIRQLYINYDPFIDVVLRECELLARYSIAMPDLGYKLLLDRTRIRFSYERLKKLLKDFSILLAKAHPTSYELVEKVMTQVDSTLAIGLNNLNWLSKNLDELFLPAEENISLMSDFLSQISSLIIHRIEEPINEVSRFEILEFPDDSIDFKQFVHDIQQQIISKAEKLDSLSMQIESAVLHVIQMFFDKAGYKSKPFEQKLGDIDLMQLSAMQRLTIQMFVQETAKSVRKTRNPTQFILPPSNEWERFNELCNEFLSSFETRLIEALTLCAKNTFEMIKIRANPTIQMKPRLKKLRLYSLDTVDANIDRKDNRKHPLISTNIELHSSMIILNPSVDEIQQLMHHLVNYVLNIFHGVRKWGEVRHVDSKLIHNYPMHNFSDLLPTNGILEIDKIPDENEENSRYIQQAKTYYNTIANNKELTKLYQNIGTFFVENNIRFEKELEEYYEFRDLWEMNKINQAKKFILSNPGYASVRSVFADFDDTRDSIKRISESKDVDPLRYLTTKLKSNLLDEIRQLELIFAKYIRIHYRMKFLSINDFFKKTEPRLNRQLRDLDDVRFVINALDTLKENFVSVDHTIEPLEEVYNLFKRYSIDIPQEEQMAVEMLRSTHERLLKRAKHVTHDLANAQQSFLDRFLIDKKQFQDDIADFVGDYDHNGPMIEGLPAQEASDRLTNFESRFSDLWKRYETFAAGEELFGLDKTEYIHLQTIKKQLNYLKRLYGLYNDVIKTMEIYYETNWKDFHIEQVTNEIQEFQNKMKKLPKGLKNWPAYSELKKKLDTFNECLPLLELLINPAMQAKKLAKIEIPHNNSTIFSLKHVMNVPLIKYREDIEDISITAQKERDIESKLLSIESEWRQREFKFASLKNRGELLLRGQETSEILSAIDDSNLILAALASNRYNTFFKTQIQKYIADLAISAEILTKWMQVQNLWIYLEVVFVGGDIGKQMPQEARRFANVDKTWIKLMSKAKENPNVLSCCTTDEALFPLLNNMLEQLELCQKSLAGYLEAKRGVFPRFYFLSDPVMLEILGQASDPTKIQPYLSSFTEAVKFVEFHTKETDRILSMITRDDEKIPLYKDVIAKGQVEEWLNDFIRTHQKTIHRYIRRSIEKMTYDDFDLYKFIEQEIAQLGLLIIQIVWTKRSEKTLQEATNNKNLMNETNKYFLDMLNQFIDKTTYDLTKYQRLKYETLITIHLHQRDIFQELYQTGIRSDLDFDWAKQCRFYFREDEDLLVVKITDVTFPYDNEALGCPDRLVITPLTDRCYISIAQALAMSYGASPAGPAGTGKTETTKDMARTLGKYCIVQNCSDQFDYRGLGKTFKGLAISGCWGCFDEFNRINLPVLSVAAQQIQCLLQAKRERRKEFHFTDGDKITLNDTFAIVITMNPGYAGRQELPENLKINFRSIGKWNSFGSFLLLHILFLVSIVAMMVPDRQIIMRVKLASGGFLNNTNLAQKFFTLYKCCEDQLSKQVHYDYGLRNITAVLRTLGTVKRTRSKDPEDTIVMRVLRDMNLSKLTDEDEPLFLSLLEDLFPDIKLDKEKYDDLQKAILKKVDEDGLINFNDWNLKIIQLYETQRVRHGIMVLGPSGAGKTKCCQVLMGALTTLGTHTRDYRMNPKSITASQMFGILDVATNDWTDGIFSTLWRRTLKAYEVSSKSGIQEAWWIILDGPVDAIWIENLNSVLDDNKLLTLANGDRIQMAPNVKLIFEVHNIDNASPATVSRCGMIFMSSTVLPWRPIFQAWMNKQIKNIGTYIFETVEKHFDELFKLLITKCSPKMKVYECNYIKQTIDLLDGLLSKEIEYTKVYLERLTIFSLMWSMGALLELNDRTKIEQYFINRNDTDTPNNILQGDSIFDYLVNDDGQWEHWSTHVESWQYPKDEKIDFASILVPNIDNVRISYLIKILSKQEKSVLLIGEPGTAKTVIITSYLKHYDSEQHLTRTINFSSITTSSLIQKTIENFVDRRIANTFGPSFGRKMTIFIDDINMPMINSWGDQEANEILRQLVEQKGFYSLTKPGDFLNIIDLQFLAAMCHPGGGRNDISERLKRHFFILNCTLPSNNAVDHIFGSIGKYFCLERNFSNDIIEIVQKSISATRILWQTVKGKFLPTPAKFHYVFNLRDLSRIWEGILQIDYEQCQNVVEQYLQLWKHECTRVLADRLIVSMEKEWFRKEQHRIAKQTFGDVYNISIEEDSEIYFANFLREELDVTDDMGDDIDLADLLPKIYEPISSWNVLETKLMSSMTKMNEEIRGSNMDLVFFKDAMIHLLRISRVINMPKGHLLLVGVGGSGKQSLTKLAAYIAGYKYFQISVSRTYTLNNFLDDLRNIYRRAARLGQGIVFVLTDNDIKDDQFLEYLNNVLSSGEASGLITREEMDETLSELSVKMKKEYPKRPLTNENLQNYYYERLRKNLHVVLCFSPDNRKFRERALKFPALVSGCTIDWFYRWPLDALIAVSNVYLNRFDILVTSNTIKKNVIEIMADIHDDVSRICDNYYEKFRRRTYVTPKSFLSFINAFKLHYKKQREYFEKEKQKMKTGVQKLFEAAEQVQEITQELISKEKSMAIANTEAAKQVAEMEILRSAAEIKTTEVQESKATAEILVKQVNEEKAMAEEELSAAEVILKEAEEAVKV</sequence>
<dbReference type="SMART" id="SM00457">
    <property type="entry name" value="MACPF"/>
    <property type="match status" value="1"/>
</dbReference>
<dbReference type="Gene3D" id="1.20.920.20">
    <property type="match status" value="1"/>
</dbReference>
<dbReference type="Gene3D" id="1.20.58.1120">
    <property type="match status" value="1"/>
</dbReference>
<comment type="caution">
    <text evidence="17">The sequence shown here is derived from an EMBL/GenBank/DDBJ whole genome shotgun (WGS) entry which is preliminary data.</text>
</comment>
<dbReference type="InterPro" id="IPR013594">
    <property type="entry name" value="Dynein_heavy_tail"/>
</dbReference>
<evidence type="ECO:0000256" key="4">
    <source>
        <dbReference type="ARBA" id="ARBA00022701"/>
    </source>
</evidence>
<dbReference type="PANTHER" id="PTHR46532:SF4">
    <property type="entry name" value="AAA+ ATPASE DOMAIN-CONTAINING PROTEIN"/>
    <property type="match status" value="1"/>
</dbReference>
<evidence type="ECO:0000256" key="5">
    <source>
        <dbReference type="ARBA" id="ARBA00022737"/>
    </source>
</evidence>
<feature type="domain" description="AAA+ ATPase" evidence="15">
    <location>
        <begin position="3124"/>
        <end position="3337"/>
    </location>
</feature>
<dbReference type="SUPFAM" id="SSF52540">
    <property type="entry name" value="P-loop containing nucleoside triphosphate hydrolases"/>
    <property type="match status" value="4"/>
</dbReference>
<evidence type="ECO:0000256" key="11">
    <source>
        <dbReference type="ARBA" id="ARBA00023175"/>
    </source>
</evidence>
<keyword evidence="9 14" id="KW-0175">Coiled coil</keyword>
<dbReference type="InterPro" id="IPR042228">
    <property type="entry name" value="Dynein_linker_3"/>
</dbReference>
<feature type="domain" description="AAA+ ATPase" evidence="15">
    <location>
        <begin position="2756"/>
        <end position="2904"/>
    </location>
</feature>
<dbReference type="InterPro" id="IPR020864">
    <property type="entry name" value="MACPF"/>
</dbReference>
<dbReference type="InterPro" id="IPR003593">
    <property type="entry name" value="AAA+_ATPase"/>
</dbReference>
<dbReference type="Gene3D" id="1.10.8.710">
    <property type="match status" value="1"/>
</dbReference>
<dbReference type="GO" id="GO:0031514">
    <property type="term" value="C:motile cilium"/>
    <property type="evidence" value="ECO:0007669"/>
    <property type="project" value="UniProtKB-ARBA"/>
</dbReference>
<evidence type="ECO:0000256" key="9">
    <source>
        <dbReference type="ARBA" id="ARBA00023054"/>
    </source>
</evidence>
<feature type="domain" description="AAA+ ATPase" evidence="15">
    <location>
        <begin position="2125"/>
        <end position="2256"/>
    </location>
</feature>
<evidence type="ECO:0000256" key="1">
    <source>
        <dbReference type="ARBA" id="ARBA00004430"/>
    </source>
</evidence>
<keyword evidence="11" id="KW-0505">Motor protein</keyword>
<dbReference type="SMART" id="SM00382">
    <property type="entry name" value="AAA"/>
    <property type="match status" value="4"/>
</dbReference>
<dbReference type="InterPro" id="IPR035699">
    <property type="entry name" value="AAA_6"/>
</dbReference>
<dbReference type="Gene3D" id="3.20.180.20">
    <property type="entry name" value="Dynein heavy chain, N-terminal domain 2"/>
    <property type="match status" value="1"/>
</dbReference>
<proteinExistence type="inferred from homology"/>
<dbReference type="Pfam" id="PF17852">
    <property type="entry name" value="Dynein_AAA_lid"/>
    <property type="match status" value="1"/>
</dbReference>
<dbReference type="FunFam" id="1.10.8.710:FF:000003">
    <property type="entry name" value="Dynein axonemal heavy chain 5"/>
    <property type="match status" value="1"/>
</dbReference>
<dbReference type="GO" id="GO:0051959">
    <property type="term" value="F:dynein light intermediate chain binding"/>
    <property type="evidence" value="ECO:0007669"/>
    <property type="project" value="InterPro"/>
</dbReference>
<evidence type="ECO:0000256" key="10">
    <source>
        <dbReference type="ARBA" id="ARBA00023069"/>
    </source>
</evidence>
<dbReference type="Pfam" id="PF12774">
    <property type="entry name" value="AAA_6"/>
    <property type="match status" value="2"/>
</dbReference>
<dbReference type="GO" id="GO:0045505">
    <property type="term" value="F:dynein intermediate chain binding"/>
    <property type="evidence" value="ECO:0007669"/>
    <property type="project" value="InterPro"/>
</dbReference>
<dbReference type="InterPro" id="IPR027417">
    <property type="entry name" value="P-loop_NTPase"/>
</dbReference>
<evidence type="ECO:0000256" key="6">
    <source>
        <dbReference type="ARBA" id="ARBA00022741"/>
    </source>
</evidence>
<dbReference type="Pfam" id="PF08393">
    <property type="entry name" value="DHC_N2"/>
    <property type="match status" value="1"/>
</dbReference>
<comment type="subcellular location">
    <subcellularLocation>
        <location evidence="1">Cytoplasm</location>
        <location evidence="1">Cytoskeleton</location>
        <location evidence="1">Cilium axoneme</location>
    </subcellularLocation>
</comment>
<dbReference type="Pfam" id="PF08385">
    <property type="entry name" value="DHC_N1"/>
    <property type="match status" value="1"/>
</dbReference>
<dbReference type="PANTHER" id="PTHR46532">
    <property type="entry name" value="MALE FERTILITY FACTOR KL5"/>
    <property type="match status" value="1"/>
</dbReference>
<evidence type="ECO:0000259" key="15">
    <source>
        <dbReference type="SMART" id="SM00382"/>
    </source>
</evidence>
<dbReference type="InterPro" id="IPR024317">
    <property type="entry name" value="Dynein_heavy_chain_D4_dom"/>
</dbReference>
<feature type="domain" description="MACPF" evidence="16">
    <location>
        <begin position="158"/>
        <end position="325"/>
    </location>
</feature>
<keyword evidence="4" id="KW-0493">Microtubule</keyword>
<evidence type="ECO:0000256" key="2">
    <source>
        <dbReference type="ARBA" id="ARBA00008887"/>
    </source>
</evidence>
<dbReference type="FunFam" id="1.20.920.30:FF:000004">
    <property type="entry name" value="Dynein axonemal heavy chain 5"/>
    <property type="match status" value="1"/>
</dbReference>
<dbReference type="Gene3D" id="3.40.50.300">
    <property type="entry name" value="P-loop containing nucleotide triphosphate hydrolases"/>
    <property type="match status" value="3"/>
</dbReference>
<keyword evidence="6" id="KW-0547">Nucleotide-binding</keyword>
<feature type="domain" description="AAA+ ATPase" evidence="15">
    <location>
        <begin position="2426"/>
        <end position="2562"/>
    </location>
</feature>
<dbReference type="Gene3D" id="1.10.287.2620">
    <property type="match status" value="1"/>
</dbReference>
<dbReference type="GO" id="GO:0005874">
    <property type="term" value="C:microtubule"/>
    <property type="evidence" value="ECO:0007669"/>
    <property type="project" value="UniProtKB-KW"/>
</dbReference>